<comment type="similarity">
    <text evidence="2">Belongs to the membrane fusion protein (MFP) (TC 8.A.1) family.</text>
</comment>
<dbReference type="Proteomes" id="UP001285263">
    <property type="component" value="Unassembled WGS sequence"/>
</dbReference>
<dbReference type="InterPro" id="IPR058625">
    <property type="entry name" value="MdtA-like_BSH"/>
</dbReference>
<name>A0ABU5DQH9_9BURK</name>
<dbReference type="RefSeq" id="WP_320425946.1">
    <property type="nucleotide sequence ID" value="NZ_JAXCLA010000009.1"/>
</dbReference>
<dbReference type="InterPro" id="IPR058792">
    <property type="entry name" value="Beta-barrel_RND_2"/>
</dbReference>
<gene>
    <name evidence="9" type="ORF">SNE35_25980</name>
</gene>
<sequence length="391" mass="40148">MSSDPHSMPAEPATFSRRKLQLSAIVIALAAVGIAAFGIIARRSDAAMLDQRAQDMAVPTVSVIAPKPSSGATALELPGRIEAFARAPIYARVSGYLKSWKVDIGAPVKAGQLLAEIETPDLDQQLLQAQAELASAKANASQAATTAKRWQSLLGSDSVSRQEVEERTNDLTAKNAAVKASQANVDRIQSLKTYTRITAPFDGVVTTRNTDVGALINVGSGAPGTELFVVSDTRKLRVYVTVPQTYAAAIKTGGKARLSVPEQPGKSYAATVQTTSRAISAGSGGMLVQLAVDNSAGELLPGGSAQVSLDQPGLSGTLAIPPGALIFNKAGLSVATVGADSKVQLKPVTVARDLGSSIEVATGLAAGDKVIENPPDGVSSGDTVRVNAKGG</sequence>
<keyword evidence="10" id="KW-1185">Reference proteome</keyword>
<dbReference type="Pfam" id="PF25967">
    <property type="entry name" value="RND-MFP_C"/>
    <property type="match status" value="1"/>
</dbReference>
<evidence type="ECO:0000256" key="1">
    <source>
        <dbReference type="ARBA" id="ARBA00004196"/>
    </source>
</evidence>
<keyword evidence="3" id="KW-0813">Transport</keyword>
<keyword evidence="4" id="KW-0472">Membrane</keyword>
<evidence type="ECO:0000256" key="2">
    <source>
        <dbReference type="ARBA" id="ARBA00009477"/>
    </source>
</evidence>
<dbReference type="NCBIfam" id="TIGR01730">
    <property type="entry name" value="RND_mfp"/>
    <property type="match status" value="1"/>
</dbReference>
<dbReference type="Pfam" id="PF25876">
    <property type="entry name" value="HH_MFP_RND"/>
    <property type="match status" value="1"/>
</dbReference>
<keyword evidence="4" id="KW-1133">Transmembrane helix</keyword>
<dbReference type="Gene3D" id="2.40.30.170">
    <property type="match status" value="1"/>
</dbReference>
<dbReference type="Gene3D" id="1.10.287.470">
    <property type="entry name" value="Helix hairpin bin"/>
    <property type="match status" value="1"/>
</dbReference>
<reference evidence="9 10" key="1">
    <citation type="submission" date="2023-11" db="EMBL/GenBank/DDBJ databases">
        <title>Paucibacter sp. nov., isolated from fresh soil in Korea.</title>
        <authorList>
            <person name="Le N.T.T."/>
        </authorList>
    </citation>
    <scope>NUCLEOTIDE SEQUENCE [LARGE SCALE GENOMIC DNA]</scope>
    <source>
        <strain evidence="9 10">R3-3</strain>
    </source>
</reference>
<dbReference type="Pfam" id="PF25917">
    <property type="entry name" value="BSH_RND"/>
    <property type="match status" value="1"/>
</dbReference>
<dbReference type="Pfam" id="PF25954">
    <property type="entry name" value="Beta-barrel_RND_2"/>
    <property type="match status" value="1"/>
</dbReference>
<comment type="subcellular location">
    <subcellularLocation>
        <location evidence="1">Cell envelope</location>
    </subcellularLocation>
</comment>
<evidence type="ECO:0000259" key="5">
    <source>
        <dbReference type="Pfam" id="PF25876"/>
    </source>
</evidence>
<feature type="domain" description="CusB-like beta-barrel" evidence="7">
    <location>
        <begin position="239"/>
        <end position="311"/>
    </location>
</feature>
<dbReference type="Gene3D" id="2.40.420.20">
    <property type="match status" value="1"/>
</dbReference>
<evidence type="ECO:0000256" key="3">
    <source>
        <dbReference type="ARBA" id="ARBA00022448"/>
    </source>
</evidence>
<feature type="domain" description="Multidrug resistance protein MdtA-like barrel-sandwich hybrid" evidence="6">
    <location>
        <begin position="87"/>
        <end position="220"/>
    </location>
</feature>
<feature type="transmembrane region" description="Helical" evidence="4">
    <location>
        <begin position="20"/>
        <end position="41"/>
    </location>
</feature>
<dbReference type="EMBL" id="JAXCLA010000009">
    <property type="protein sequence ID" value="MDY0747978.1"/>
    <property type="molecule type" value="Genomic_DNA"/>
</dbReference>
<protein>
    <submittedName>
        <fullName evidence="9">Efflux RND transporter periplasmic adaptor subunit</fullName>
    </submittedName>
</protein>
<keyword evidence="4" id="KW-0812">Transmembrane</keyword>
<evidence type="ECO:0000259" key="6">
    <source>
        <dbReference type="Pfam" id="PF25917"/>
    </source>
</evidence>
<dbReference type="InterPro" id="IPR006143">
    <property type="entry name" value="RND_pump_MFP"/>
</dbReference>
<organism evidence="9 10">
    <name type="scientific">Roseateles agri</name>
    <dbReference type="NCBI Taxonomy" id="3098619"/>
    <lineage>
        <taxon>Bacteria</taxon>
        <taxon>Pseudomonadati</taxon>
        <taxon>Pseudomonadota</taxon>
        <taxon>Betaproteobacteria</taxon>
        <taxon>Burkholderiales</taxon>
        <taxon>Sphaerotilaceae</taxon>
        <taxon>Roseateles</taxon>
    </lineage>
</organism>
<dbReference type="InterPro" id="IPR058627">
    <property type="entry name" value="MdtA-like_C"/>
</dbReference>
<evidence type="ECO:0000259" key="7">
    <source>
        <dbReference type="Pfam" id="PF25954"/>
    </source>
</evidence>
<dbReference type="PANTHER" id="PTHR30469">
    <property type="entry name" value="MULTIDRUG RESISTANCE PROTEIN MDTA"/>
    <property type="match status" value="1"/>
</dbReference>
<dbReference type="InterPro" id="IPR058624">
    <property type="entry name" value="MdtA-like_HH"/>
</dbReference>
<feature type="domain" description="Multidrug resistance protein MdtA-like C-terminal permuted SH3" evidence="8">
    <location>
        <begin position="320"/>
        <end position="371"/>
    </location>
</feature>
<comment type="caution">
    <text evidence="9">The sequence shown here is derived from an EMBL/GenBank/DDBJ whole genome shotgun (WGS) entry which is preliminary data.</text>
</comment>
<feature type="domain" description="Multidrug resistance protein MdtA-like alpha-helical hairpin" evidence="5">
    <location>
        <begin position="125"/>
        <end position="189"/>
    </location>
</feature>
<evidence type="ECO:0000256" key="4">
    <source>
        <dbReference type="SAM" id="Phobius"/>
    </source>
</evidence>
<dbReference type="PANTHER" id="PTHR30469:SF37">
    <property type="entry name" value="RAGD PROTEIN"/>
    <property type="match status" value="1"/>
</dbReference>
<accession>A0ABU5DQH9</accession>
<dbReference type="SUPFAM" id="SSF111369">
    <property type="entry name" value="HlyD-like secretion proteins"/>
    <property type="match status" value="1"/>
</dbReference>
<evidence type="ECO:0000259" key="8">
    <source>
        <dbReference type="Pfam" id="PF25967"/>
    </source>
</evidence>
<evidence type="ECO:0000313" key="9">
    <source>
        <dbReference type="EMBL" id="MDY0747978.1"/>
    </source>
</evidence>
<evidence type="ECO:0000313" key="10">
    <source>
        <dbReference type="Proteomes" id="UP001285263"/>
    </source>
</evidence>
<dbReference type="Gene3D" id="2.40.50.100">
    <property type="match status" value="1"/>
</dbReference>
<proteinExistence type="inferred from homology"/>